<feature type="transmembrane region" description="Helical" evidence="8">
    <location>
        <begin position="676"/>
        <end position="699"/>
    </location>
</feature>
<feature type="transmembrane region" description="Helical" evidence="8">
    <location>
        <begin position="711"/>
        <end position="732"/>
    </location>
</feature>
<dbReference type="RefSeq" id="WP_114713729.1">
    <property type="nucleotide sequence ID" value="NZ_KZ857259.1"/>
</dbReference>
<feature type="transmembrane region" description="Helical" evidence="8">
    <location>
        <begin position="880"/>
        <end position="899"/>
    </location>
</feature>
<protein>
    <submittedName>
        <fullName evidence="10">Proton-conducting membrane transporter</fullName>
    </submittedName>
</protein>
<feature type="domain" description="NADH:quinone oxidoreductase/Mrp antiporter transmembrane" evidence="9">
    <location>
        <begin position="129"/>
        <end position="412"/>
    </location>
</feature>
<dbReference type="PANTHER" id="PTHR42703:SF1">
    <property type="entry name" value="NA(+)_H(+) ANTIPORTER SUBUNIT D1"/>
    <property type="match status" value="1"/>
</dbReference>
<feature type="transmembrane region" description="Helical" evidence="8">
    <location>
        <begin position="198"/>
        <end position="219"/>
    </location>
</feature>
<dbReference type="InterPro" id="IPR003918">
    <property type="entry name" value="NADH_UbQ_OxRdtase"/>
</dbReference>
<dbReference type="GO" id="GO:0042773">
    <property type="term" value="P:ATP synthesis coupled electron transport"/>
    <property type="evidence" value="ECO:0007669"/>
    <property type="project" value="InterPro"/>
</dbReference>
<feature type="transmembrane region" description="Helical" evidence="8">
    <location>
        <begin position="33"/>
        <end position="55"/>
    </location>
</feature>
<dbReference type="PRINTS" id="PR01437">
    <property type="entry name" value="NUOXDRDTASE4"/>
</dbReference>
<sequence>MVDSLLQPLNIFLLGIGGGFLIPLLYRIAKPLPAVGFVAALLGMTVISCVCLWRIHNGGPTFEILTAGSVPPFSINLRFGPWEGFFSVCVNVVALFGAWHLWERLRLNYSALLLYLILIMGINGMVMTRDLFNQFVFLEIMSIGTYGLLGLERTPAALAASFKYIMATVLASSFFLLGAGLLYHVTGTLNIDEMVTNRAAITGPIGATALLFVLACLVLELKPFPANGWGLDVYETAHSGIAALSSVAVSAGVFFALFKLLPLFEDQLGILAVSGGVTFLFSNLVGLRQTSVQRMLGYSSIAQMGLLVLALALLHQLEAKQSLPLVVGGLFVNHLLAKAGLFWLAGIVERTEVDGWSDIAGNRLLLPILAVFLVAISGLPPFPGFWAKWELVMQAAAGERSIWIAVILVGSLLEAAYMFRWFKQATRPPSSATDTNSPAGLAASLSPAPSRLIPVVASAVMLFLSGYVAAAFAGAVSLWLVAPLCIGGVLCLVDGLPGRIKCVLMLAAVLVVGLWITADLEGLPRLFAALLLAGGLVIALASLYRTDSRRGFYPMMAILLLSITGLLRTATSLEFFFHWEIITLSSYFLIAQRPGAHPYVLQFLLFSLVSAFCLLAGFGVASHANGSTALSAFATAGPDAARAFMFLAIGFLIKAGAVGVHVWLPGAYAEADDDLSAMLSAVISKVAVFGLFMVTYLAIRSDVGLEMAHVMGWIGLLTTIAGAVMAFQQTDLKRMLGYSSMSQIGYIITAIALMSHLGWVTAFYLVANHLMVKGVLFLAAAAVILRAGTRLFDEIGGLAREMPVTFACVIVALVSMSGLPPLAGFGGKWLLLSAMMDRGWYGLAIVAVLATFIGFLYMFRFGYSIFLGPRRTMALSEAPLPLLAAQFVLILAILLLSFFPKLVMDPVSAAIDPYFASTLVWQGMSLETIYGYWDPVPIMAITVAITAVLFGGLVWVYRTGQGRSIPLSAAHFYAFYRSAFAPLVTPIANFIWDGICYLTIGAAGIVRRVYTGNGQTYALYVLYYAIAIYLLGTFRLLPA</sequence>
<evidence type="ECO:0000256" key="4">
    <source>
        <dbReference type="ARBA" id="ARBA00022692"/>
    </source>
</evidence>
<evidence type="ECO:0000313" key="10">
    <source>
        <dbReference type="EMBL" id="RDJ10582.1"/>
    </source>
</evidence>
<feature type="transmembrane region" description="Helical" evidence="8">
    <location>
        <begin position="524"/>
        <end position="544"/>
    </location>
</feature>
<dbReference type="EMBL" id="NAAC01000016">
    <property type="protein sequence ID" value="RDJ10582.1"/>
    <property type="molecule type" value="Genomic_DNA"/>
</dbReference>
<keyword evidence="4 7" id="KW-0812">Transmembrane</keyword>
<dbReference type="InterPro" id="IPR001750">
    <property type="entry name" value="ND/Mrp_TM"/>
</dbReference>
<evidence type="ECO:0000256" key="3">
    <source>
        <dbReference type="ARBA" id="ARBA00022475"/>
    </source>
</evidence>
<dbReference type="GO" id="GO:0008137">
    <property type="term" value="F:NADH dehydrogenase (ubiquinone) activity"/>
    <property type="evidence" value="ECO:0007669"/>
    <property type="project" value="InterPro"/>
</dbReference>
<evidence type="ECO:0000256" key="5">
    <source>
        <dbReference type="ARBA" id="ARBA00022989"/>
    </source>
</evidence>
<feature type="transmembrane region" description="Helical" evidence="8">
    <location>
        <begin position="402"/>
        <end position="422"/>
    </location>
</feature>
<gene>
    <name evidence="10" type="ORF">B5K06_16270</name>
</gene>
<feature type="transmembrane region" description="Helical" evidence="8">
    <location>
        <begin position="323"/>
        <end position="344"/>
    </location>
</feature>
<feature type="transmembrane region" description="Helical" evidence="8">
    <location>
        <begin position="744"/>
        <end position="765"/>
    </location>
</feature>
<feature type="transmembrane region" description="Helical" evidence="8">
    <location>
        <begin position="804"/>
        <end position="827"/>
    </location>
</feature>
<feature type="transmembrane region" description="Helical" evidence="8">
    <location>
        <begin position="936"/>
        <end position="957"/>
    </location>
</feature>
<feature type="transmembrane region" description="Helical" evidence="8">
    <location>
        <begin position="839"/>
        <end position="859"/>
    </location>
</feature>
<feature type="transmembrane region" description="Helical" evidence="8">
    <location>
        <begin position="500"/>
        <end position="518"/>
    </location>
</feature>
<feature type="transmembrane region" description="Helical" evidence="8">
    <location>
        <begin position="551"/>
        <end position="569"/>
    </location>
</feature>
<feature type="transmembrane region" description="Helical" evidence="8">
    <location>
        <begin position="240"/>
        <end position="261"/>
    </location>
</feature>
<feature type="transmembrane region" description="Helical" evidence="8">
    <location>
        <begin position="476"/>
        <end position="493"/>
    </location>
</feature>
<accession>A0A370KNU6</accession>
<comment type="subcellular location">
    <subcellularLocation>
        <location evidence="1">Cell membrane</location>
        <topology evidence="1">Multi-pass membrane protein</topology>
    </subcellularLocation>
    <subcellularLocation>
        <location evidence="7">Membrane</location>
        <topology evidence="7">Multi-pass membrane protein</topology>
    </subcellularLocation>
</comment>
<organism evidence="10 11">
    <name type="scientific">Rhizobium grahamii</name>
    <dbReference type="NCBI Taxonomy" id="1120045"/>
    <lineage>
        <taxon>Bacteria</taxon>
        <taxon>Pseudomonadati</taxon>
        <taxon>Pseudomonadota</taxon>
        <taxon>Alphaproteobacteria</taxon>
        <taxon>Hyphomicrobiales</taxon>
        <taxon>Rhizobiaceae</taxon>
        <taxon>Rhizobium/Agrobacterium group</taxon>
        <taxon>Rhizobium</taxon>
    </lineage>
</organism>
<evidence type="ECO:0000256" key="6">
    <source>
        <dbReference type="ARBA" id="ARBA00023136"/>
    </source>
</evidence>
<feature type="transmembrane region" description="Helical" evidence="8">
    <location>
        <begin position="978"/>
        <end position="1005"/>
    </location>
</feature>
<feature type="transmembrane region" description="Helical" evidence="8">
    <location>
        <begin position="6"/>
        <end position="26"/>
    </location>
</feature>
<name>A0A370KNU6_9HYPH</name>
<feature type="transmembrane region" description="Helical" evidence="8">
    <location>
        <begin position="644"/>
        <end position="664"/>
    </location>
</feature>
<keyword evidence="3" id="KW-1003">Cell membrane</keyword>
<evidence type="ECO:0000256" key="2">
    <source>
        <dbReference type="ARBA" id="ARBA00005346"/>
    </source>
</evidence>
<feature type="transmembrane region" description="Helical" evidence="8">
    <location>
        <begin position="109"/>
        <end position="126"/>
    </location>
</feature>
<comment type="similarity">
    <text evidence="2">Belongs to the CPA3 antiporters (TC 2.A.63) subunit D family.</text>
</comment>
<feature type="transmembrane region" description="Helical" evidence="8">
    <location>
        <begin position="364"/>
        <end position="382"/>
    </location>
</feature>
<keyword evidence="6 8" id="KW-0472">Membrane</keyword>
<keyword evidence="5 8" id="KW-1133">Transmembrane helix</keyword>
<evidence type="ECO:0000256" key="1">
    <source>
        <dbReference type="ARBA" id="ARBA00004651"/>
    </source>
</evidence>
<evidence type="ECO:0000313" key="11">
    <source>
        <dbReference type="Proteomes" id="UP000254939"/>
    </source>
</evidence>
<feature type="transmembrane region" description="Helical" evidence="8">
    <location>
        <begin position="84"/>
        <end position="102"/>
    </location>
</feature>
<reference evidence="10 11" key="1">
    <citation type="submission" date="2017-03" db="EMBL/GenBank/DDBJ databases">
        <title>Genome analysis of Rhizobial strains effectives or ineffectives for nitrogen fixation isolated from bean seeds.</title>
        <authorList>
            <person name="Peralta H."/>
            <person name="Aguilar-Vera A."/>
            <person name="Mora Y."/>
            <person name="Vargas-Lagunas C."/>
            <person name="Girard L."/>
            <person name="Mora J."/>
        </authorList>
    </citation>
    <scope>NUCLEOTIDE SEQUENCE [LARGE SCALE GENOMIC DNA]</scope>
    <source>
        <strain evidence="10 11">CCGM3</strain>
    </source>
</reference>
<proteinExistence type="inferred from homology"/>
<dbReference type="Pfam" id="PF00361">
    <property type="entry name" value="Proton_antipo_M"/>
    <property type="match status" value="2"/>
</dbReference>
<comment type="caution">
    <text evidence="10">The sequence shown here is derived from an EMBL/GenBank/DDBJ whole genome shotgun (WGS) entry which is preliminary data.</text>
</comment>
<feature type="domain" description="NADH:quinone oxidoreductase/Mrp antiporter transmembrane" evidence="9">
    <location>
        <begin position="573"/>
        <end position="854"/>
    </location>
</feature>
<dbReference type="InterPro" id="IPR050586">
    <property type="entry name" value="CPA3_Na-H_Antiporter_D"/>
</dbReference>
<evidence type="ECO:0000259" key="9">
    <source>
        <dbReference type="Pfam" id="PF00361"/>
    </source>
</evidence>
<feature type="transmembrane region" description="Helical" evidence="8">
    <location>
        <begin position="164"/>
        <end position="186"/>
    </location>
</feature>
<dbReference type="OrthoDB" id="9811798at2"/>
<dbReference type="PANTHER" id="PTHR42703">
    <property type="entry name" value="NADH DEHYDROGENASE"/>
    <property type="match status" value="1"/>
</dbReference>
<evidence type="ECO:0000256" key="7">
    <source>
        <dbReference type="RuleBase" id="RU000320"/>
    </source>
</evidence>
<evidence type="ECO:0000256" key="8">
    <source>
        <dbReference type="SAM" id="Phobius"/>
    </source>
</evidence>
<feature type="transmembrane region" description="Helical" evidence="8">
    <location>
        <begin position="1017"/>
        <end position="1037"/>
    </location>
</feature>
<feature type="transmembrane region" description="Helical" evidence="8">
    <location>
        <begin position="298"/>
        <end position="317"/>
    </location>
</feature>
<dbReference type="Proteomes" id="UP000254939">
    <property type="component" value="Unassembled WGS sequence"/>
</dbReference>
<dbReference type="AlphaFoldDB" id="A0A370KNU6"/>
<feature type="transmembrane region" description="Helical" evidence="8">
    <location>
        <begin position="267"/>
        <end position="286"/>
    </location>
</feature>
<feature type="transmembrane region" description="Helical" evidence="8">
    <location>
        <begin position="603"/>
        <end position="624"/>
    </location>
</feature>
<dbReference type="GO" id="GO:0005886">
    <property type="term" value="C:plasma membrane"/>
    <property type="evidence" value="ECO:0007669"/>
    <property type="project" value="UniProtKB-SubCell"/>
</dbReference>